<accession>A6KD64</accession>
<name>A6KD64_RAT</name>
<feature type="region of interest" description="Disordered" evidence="1">
    <location>
        <begin position="1"/>
        <end position="30"/>
    </location>
</feature>
<evidence type="ECO:0000256" key="1">
    <source>
        <dbReference type="SAM" id="MobiDB-lite"/>
    </source>
</evidence>
<dbReference type="EMBL" id="CH474037">
    <property type="protein sequence ID" value="EDL87562.1"/>
    <property type="molecule type" value="Genomic_DNA"/>
</dbReference>
<gene>
    <name evidence="2" type="ORF">rCG_44288</name>
</gene>
<evidence type="ECO:0000313" key="2">
    <source>
        <dbReference type="EMBL" id="EDL87562.1"/>
    </source>
</evidence>
<protein>
    <submittedName>
        <fullName evidence="2">RCG44288</fullName>
    </submittedName>
</protein>
<proteinExistence type="predicted"/>
<sequence>MYVPIHLLDNPGKRKGPHRDEGQPCSRNNPWVPGQLISLRVSEALVVVARQGHHSGHRSVDETWTSGIV</sequence>
<feature type="non-terminal residue" evidence="2">
    <location>
        <position position="69"/>
    </location>
</feature>
<organism evidence="2 3">
    <name type="scientific">Rattus norvegicus</name>
    <name type="common">Rat</name>
    <dbReference type="NCBI Taxonomy" id="10116"/>
    <lineage>
        <taxon>Eukaryota</taxon>
        <taxon>Metazoa</taxon>
        <taxon>Chordata</taxon>
        <taxon>Craniata</taxon>
        <taxon>Vertebrata</taxon>
        <taxon>Euteleostomi</taxon>
        <taxon>Mammalia</taxon>
        <taxon>Eutheria</taxon>
        <taxon>Euarchontoglires</taxon>
        <taxon>Glires</taxon>
        <taxon>Rodentia</taxon>
        <taxon>Myomorpha</taxon>
        <taxon>Muroidea</taxon>
        <taxon>Muridae</taxon>
        <taxon>Murinae</taxon>
        <taxon>Rattus</taxon>
    </lineage>
</organism>
<dbReference type="AlphaFoldDB" id="A6KD64"/>
<dbReference type="Proteomes" id="UP000234681">
    <property type="component" value="Chromosome 19"/>
</dbReference>
<evidence type="ECO:0000313" key="3">
    <source>
        <dbReference type="Proteomes" id="UP000234681"/>
    </source>
</evidence>
<reference evidence="2 3" key="1">
    <citation type="submission" date="2005-09" db="EMBL/GenBank/DDBJ databases">
        <authorList>
            <person name="Mural R.J."/>
            <person name="Li P.W."/>
            <person name="Adams M.D."/>
            <person name="Amanatides P.G."/>
            <person name="Baden-Tillson H."/>
            <person name="Barnstead M."/>
            <person name="Chin S.H."/>
            <person name="Dew I."/>
            <person name="Evans C.A."/>
            <person name="Ferriera S."/>
            <person name="Flanigan M."/>
            <person name="Fosler C."/>
            <person name="Glodek A."/>
            <person name="Gu Z."/>
            <person name="Holt R.A."/>
            <person name="Jennings D."/>
            <person name="Kraft C.L."/>
            <person name="Lu F."/>
            <person name="Nguyen T."/>
            <person name="Nusskern D.R."/>
            <person name="Pfannkoch C.M."/>
            <person name="Sitter C."/>
            <person name="Sutton G.G."/>
            <person name="Venter J.C."/>
            <person name="Wang Z."/>
            <person name="Woodage T."/>
            <person name="Zheng X.H."/>
            <person name="Zhong F."/>
        </authorList>
    </citation>
    <scope>NUCLEOTIDE SEQUENCE [LARGE SCALE GENOMIC DNA]</scope>
    <source>
        <strain>BN</strain>
        <strain evidence="3">Sprague-Dawley</strain>
    </source>
</reference>